<organism evidence="1 2">
    <name type="scientific">Didymodactylos carnosus</name>
    <dbReference type="NCBI Taxonomy" id="1234261"/>
    <lineage>
        <taxon>Eukaryota</taxon>
        <taxon>Metazoa</taxon>
        <taxon>Spiralia</taxon>
        <taxon>Gnathifera</taxon>
        <taxon>Rotifera</taxon>
        <taxon>Eurotatoria</taxon>
        <taxon>Bdelloidea</taxon>
        <taxon>Philodinida</taxon>
        <taxon>Philodinidae</taxon>
        <taxon>Didymodactylos</taxon>
    </lineage>
</organism>
<sequence length="191" mass="22964">MEQLKVKLRQYDRLTDGFDQIKRALSRYVQYELPKSHMKQVNDIVEQNIKRYVNEALLVAKEFIPADFNTQKSIDDYLKQLNANKWDEIFENDFYEATLKAANSWQKITFAINREQLTSDMLEYFRKRILMYTGHIINQQHDIERKTLESFEISLFQMDPYRIETIEREEIAEAITRAVQRSYCLCFTFSC</sequence>
<dbReference type="Proteomes" id="UP000681722">
    <property type="component" value="Unassembled WGS sequence"/>
</dbReference>
<proteinExistence type="predicted"/>
<reference evidence="1" key="1">
    <citation type="submission" date="2021-02" db="EMBL/GenBank/DDBJ databases">
        <authorList>
            <person name="Nowell W R."/>
        </authorList>
    </citation>
    <scope>NUCLEOTIDE SEQUENCE</scope>
</reference>
<name>A0A8S2ZCI5_9BILA</name>
<dbReference type="EMBL" id="CAJOBC010132471">
    <property type="protein sequence ID" value="CAF4617746.1"/>
    <property type="molecule type" value="Genomic_DNA"/>
</dbReference>
<evidence type="ECO:0000313" key="2">
    <source>
        <dbReference type="Proteomes" id="UP000681722"/>
    </source>
</evidence>
<dbReference type="AlphaFoldDB" id="A0A8S2ZCI5"/>
<comment type="caution">
    <text evidence="1">The sequence shown here is derived from an EMBL/GenBank/DDBJ whole genome shotgun (WGS) entry which is preliminary data.</text>
</comment>
<accession>A0A8S2ZCI5</accession>
<evidence type="ECO:0000313" key="1">
    <source>
        <dbReference type="EMBL" id="CAF4617746.1"/>
    </source>
</evidence>
<gene>
    <name evidence="1" type="ORF">SRO942_LOCUS49430</name>
</gene>
<protein>
    <submittedName>
        <fullName evidence="1">Uncharacterized protein</fullName>
    </submittedName>
</protein>
<feature type="non-terminal residue" evidence="1">
    <location>
        <position position="191"/>
    </location>
</feature>